<name>A0A3S3S8C9_9HYPH</name>
<evidence type="ECO:0000256" key="5">
    <source>
        <dbReference type="ARBA" id="ARBA00022692"/>
    </source>
</evidence>
<evidence type="ECO:0000259" key="9">
    <source>
        <dbReference type="Pfam" id="PF13231"/>
    </source>
</evidence>
<comment type="caution">
    <text evidence="10">The sequence shown here is derived from an EMBL/GenBank/DDBJ whole genome shotgun (WGS) entry which is preliminary data.</text>
</comment>
<comment type="subcellular location">
    <subcellularLocation>
        <location evidence="1">Cell membrane</location>
        <topology evidence="1">Multi-pass membrane protein</topology>
    </subcellularLocation>
</comment>
<dbReference type="RefSeq" id="WP_128443341.1">
    <property type="nucleotide sequence ID" value="NZ_SBIP01000002.1"/>
</dbReference>
<gene>
    <name evidence="10" type="ORF">EPK99_06750</name>
</gene>
<evidence type="ECO:0000256" key="6">
    <source>
        <dbReference type="ARBA" id="ARBA00022989"/>
    </source>
</evidence>
<dbReference type="EMBL" id="SBIP01000002">
    <property type="protein sequence ID" value="RWX79367.1"/>
    <property type="molecule type" value="Genomic_DNA"/>
</dbReference>
<keyword evidence="2" id="KW-1003">Cell membrane</keyword>
<dbReference type="InterPro" id="IPR038731">
    <property type="entry name" value="RgtA/B/C-like"/>
</dbReference>
<dbReference type="GO" id="GO:0005886">
    <property type="term" value="C:plasma membrane"/>
    <property type="evidence" value="ECO:0007669"/>
    <property type="project" value="UniProtKB-SubCell"/>
</dbReference>
<sequence>MSSAVAVVISITAWRILMLAFDRTDLFVDEAQYWLWSQNLDFGYYSKPPMIGWVIRLFTVIGGSDSSFWVRLPAPLFHMATALLLMPIASRTIRREAAPWAAMTFATLPAVSLSCVLMSTDTIQLTFLAVAILLFLRLTEASSAMAAIGLGLSLGFAFLTKYSVLFLLPGVGLAMLTLPTARISWRDALIAAAVGTLVVSPNLWWNYLHQGITIQHTESIANWSGSDGKSGLRILSGLSFFAAQFAVVGPIVFIAMLWAAKRVATGQSGDGVKLLAWLSLPCVALLTLQAFFGGANANWAVPAYVAGTVLATGVMMTMPWTVVRTSLVISAIPMVLIPVMTAFPMTFKLPNGELLMKRYMGRSIISSFAADTARKENIRVIVADNRPILADLFYTLREEDLAIYARPISVFPANYYEQIFPMPISAPSPVLYLSESKLTCQGEPAEVAARWLMPFGYRAGHVFYAYKVDPSCLLPVHQALAQR</sequence>
<keyword evidence="5 8" id="KW-0812">Transmembrane</keyword>
<reference evidence="10 11" key="1">
    <citation type="submission" date="2019-01" db="EMBL/GenBank/DDBJ databases">
        <title>The draft genome of Rhizobium sp. 24NR.</title>
        <authorList>
            <person name="Liu L."/>
            <person name="Liang L."/>
            <person name="Shi S."/>
            <person name="Xu L."/>
            <person name="Wang X."/>
            <person name="Li L."/>
            <person name="Zhang X."/>
        </authorList>
    </citation>
    <scope>NUCLEOTIDE SEQUENCE [LARGE SCALE GENOMIC DNA]</scope>
    <source>
        <strain evidence="10 11">24NR</strain>
    </source>
</reference>
<dbReference type="PANTHER" id="PTHR33908">
    <property type="entry name" value="MANNOSYLTRANSFERASE YKCB-RELATED"/>
    <property type="match status" value="1"/>
</dbReference>
<evidence type="ECO:0000256" key="3">
    <source>
        <dbReference type="ARBA" id="ARBA00022676"/>
    </source>
</evidence>
<proteinExistence type="predicted"/>
<dbReference type="GO" id="GO:0009103">
    <property type="term" value="P:lipopolysaccharide biosynthetic process"/>
    <property type="evidence" value="ECO:0007669"/>
    <property type="project" value="UniProtKB-ARBA"/>
</dbReference>
<keyword evidence="4 10" id="KW-0808">Transferase</keyword>
<dbReference type="OrthoDB" id="9811222at2"/>
<evidence type="ECO:0000256" key="4">
    <source>
        <dbReference type="ARBA" id="ARBA00022679"/>
    </source>
</evidence>
<dbReference type="Pfam" id="PF13231">
    <property type="entry name" value="PMT_2"/>
    <property type="match status" value="1"/>
</dbReference>
<evidence type="ECO:0000256" key="8">
    <source>
        <dbReference type="SAM" id="Phobius"/>
    </source>
</evidence>
<feature type="transmembrane region" description="Helical" evidence="8">
    <location>
        <begin position="299"/>
        <end position="320"/>
    </location>
</feature>
<protein>
    <submittedName>
        <fullName evidence="10">Glycosyltransferase family 39 protein</fullName>
    </submittedName>
</protein>
<feature type="transmembrane region" description="Helical" evidence="8">
    <location>
        <begin position="272"/>
        <end position="293"/>
    </location>
</feature>
<keyword evidence="3" id="KW-0328">Glycosyltransferase</keyword>
<evidence type="ECO:0000313" key="11">
    <source>
        <dbReference type="Proteomes" id="UP000287687"/>
    </source>
</evidence>
<feature type="transmembrane region" description="Helical" evidence="8">
    <location>
        <begin position="234"/>
        <end position="260"/>
    </location>
</feature>
<dbReference type="GO" id="GO:0016763">
    <property type="term" value="F:pentosyltransferase activity"/>
    <property type="evidence" value="ECO:0007669"/>
    <property type="project" value="TreeGrafter"/>
</dbReference>
<feature type="transmembrane region" description="Helical" evidence="8">
    <location>
        <begin position="125"/>
        <end position="148"/>
    </location>
</feature>
<accession>A0A3S3S8C9</accession>
<keyword evidence="11" id="KW-1185">Reference proteome</keyword>
<feature type="domain" description="Glycosyltransferase RgtA/B/C/D-like" evidence="9">
    <location>
        <begin position="46"/>
        <end position="205"/>
    </location>
</feature>
<feature type="transmembrane region" description="Helical" evidence="8">
    <location>
        <begin position="327"/>
        <end position="347"/>
    </location>
</feature>
<feature type="transmembrane region" description="Helical" evidence="8">
    <location>
        <begin position="188"/>
        <end position="205"/>
    </location>
</feature>
<dbReference type="AlphaFoldDB" id="A0A3S3S8C9"/>
<evidence type="ECO:0000313" key="10">
    <source>
        <dbReference type="EMBL" id="RWX79367.1"/>
    </source>
</evidence>
<dbReference type="PANTHER" id="PTHR33908:SF11">
    <property type="entry name" value="MEMBRANE PROTEIN"/>
    <property type="match status" value="1"/>
</dbReference>
<feature type="transmembrane region" description="Helical" evidence="8">
    <location>
        <begin position="68"/>
        <end position="88"/>
    </location>
</feature>
<dbReference type="InterPro" id="IPR050297">
    <property type="entry name" value="LipidA_mod_glycosyltrf_83"/>
</dbReference>
<feature type="transmembrane region" description="Helical" evidence="8">
    <location>
        <begin position="100"/>
        <end position="118"/>
    </location>
</feature>
<keyword evidence="6 8" id="KW-1133">Transmembrane helix</keyword>
<evidence type="ECO:0000256" key="7">
    <source>
        <dbReference type="ARBA" id="ARBA00023136"/>
    </source>
</evidence>
<feature type="transmembrane region" description="Helical" evidence="8">
    <location>
        <begin position="154"/>
        <end position="176"/>
    </location>
</feature>
<organism evidence="10 11">
    <name type="scientific">Neorhizobium lilium</name>
    <dbReference type="NCBI Taxonomy" id="2503024"/>
    <lineage>
        <taxon>Bacteria</taxon>
        <taxon>Pseudomonadati</taxon>
        <taxon>Pseudomonadota</taxon>
        <taxon>Alphaproteobacteria</taxon>
        <taxon>Hyphomicrobiales</taxon>
        <taxon>Rhizobiaceae</taxon>
        <taxon>Rhizobium/Agrobacterium group</taxon>
        <taxon>Neorhizobium</taxon>
    </lineage>
</organism>
<evidence type="ECO:0000256" key="2">
    <source>
        <dbReference type="ARBA" id="ARBA00022475"/>
    </source>
</evidence>
<dbReference type="Proteomes" id="UP000287687">
    <property type="component" value="Unassembled WGS sequence"/>
</dbReference>
<evidence type="ECO:0000256" key="1">
    <source>
        <dbReference type="ARBA" id="ARBA00004651"/>
    </source>
</evidence>
<keyword evidence="7 8" id="KW-0472">Membrane</keyword>